<reference evidence="1" key="1">
    <citation type="submission" date="2023-11" db="EMBL/GenBank/DDBJ databases">
        <title>Gracilibacillus pellucida a moderately halophilic bacterium isolated from saline soil in Xinjiang province.</title>
        <authorList>
            <person name="Zhang Z."/>
            <person name="Tan F."/>
            <person name="Wang Y."/>
            <person name="Xia M."/>
        </authorList>
    </citation>
    <scope>NUCLEOTIDE SEQUENCE</scope>
    <source>
        <strain evidence="1">S3-1-1</strain>
    </source>
</reference>
<organism evidence="1 2">
    <name type="scientific">Gracilibacillus pellucidus</name>
    <dbReference type="NCBI Taxonomy" id="3095368"/>
    <lineage>
        <taxon>Bacteria</taxon>
        <taxon>Bacillati</taxon>
        <taxon>Bacillota</taxon>
        <taxon>Bacilli</taxon>
        <taxon>Bacillales</taxon>
        <taxon>Bacillaceae</taxon>
        <taxon>Gracilibacillus</taxon>
    </lineage>
</organism>
<evidence type="ECO:0000313" key="2">
    <source>
        <dbReference type="Proteomes" id="UP001277972"/>
    </source>
</evidence>
<accession>A0ACC6M592</accession>
<proteinExistence type="predicted"/>
<keyword evidence="2" id="KW-1185">Reference proteome</keyword>
<protein>
    <submittedName>
        <fullName evidence="1">ComGF family competence protein</fullName>
    </submittedName>
</protein>
<name>A0ACC6M592_9BACI</name>
<dbReference type="Proteomes" id="UP001277972">
    <property type="component" value="Unassembled WGS sequence"/>
</dbReference>
<comment type="caution">
    <text evidence="1">The sequence shown here is derived from an EMBL/GenBank/DDBJ whole genome shotgun (WGS) entry which is preliminary data.</text>
</comment>
<evidence type="ECO:0000313" key="1">
    <source>
        <dbReference type="EMBL" id="MDX8045997.1"/>
    </source>
</evidence>
<gene>
    <name evidence="1" type="ORF">SH601_08345</name>
</gene>
<dbReference type="EMBL" id="JAWZSR010000004">
    <property type="protein sequence ID" value="MDX8045997.1"/>
    <property type="molecule type" value="Genomic_DNA"/>
</dbReference>
<sequence length="150" mass="17677">MPKKNKQKNVIMRCKNEQGYLLVEALLSLLFLIMLITWFSQILSLWLHHDKEELPMFYHFHHIVELEAQTATSIYVEDNQLHFIQTNDDHVVISFHNNKIRRQVNGSGHEEILRQITDFNLSNQEKDIVIQLVTIGGEQIEKKMSKITPK</sequence>